<evidence type="ECO:0000256" key="2">
    <source>
        <dbReference type="ARBA" id="ARBA00009142"/>
    </source>
</evidence>
<evidence type="ECO:0000256" key="7">
    <source>
        <dbReference type="ARBA" id="ARBA00023136"/>
    </source>
</evidence>
<organism evidence="9 10">
    <name type="scientific">Variovorax guangxiensis</name>
    <dbReference type="NCBI Taxonomy" id="1775474"/>
    <lineage>
        <taxon>Bacteria</taxon>
        <taxon>Pseudomonadati</taxon>
        <taxon>Pseudomonadota</taxon>
        <taxon>Betaproteobacteria</taxon>
        <taxon>Burkholderiales</taxon>
        <taxon>Comamonadaceae</taxon>
        <taxon>Variovorax</taxon>
    </lineage>
</organism>
<feature type="transmembrane region" description="Helical" evidence="8">
    <location>
        <begin position="124"/>
        <end position="150"/>
    </location>
</feature>
<dbReference type="EMBL" id="RXFT01000003">
    <property type="protein sequence ID" value="RUR67445.1"/>
    <property type="molecule type" value="Genomic_DNA"/>
</dbReference>
<accession>A0A3S0Z2R0</accession>
<reference evidence="9 10" key="1">
    <citation type="submission" date="2018-12" db="EMBL/GenBank/DDBJ databases">
        <title>The genome sequences of Variovorax guangxiensis DSM 27352.</title>
        <authorList>
            <person name="Gao J."/>
            <person name="Sun J."/>
        </authorList>
    </citation>
    <scope>NUCLEOTIDE SEQUENCE [LARGE SCALE GENOMIC DNA]</scope>
    <source>
        <strain evidence="9 10">DSM 27352</strain>
    </source>
</reference>
<keyword evidence="3" id="KW-0813">Transport</keyword>
<evidence type="ECO:0000256" key="6">
    <source>
        <dbReference type="ARBA" id="ARBA00022989"/>
    </source>
</evidence>
<gene>
    <name evidence="9" type="ORF">EJP67_10265</name>
</gene>
<evidence type="ECO:0000256" key="5">
    <source>
        <dbReference type="ARBA" id="ARBA00022692"/>
    </source>
</evidence>
<dbReference type="Proteomes" id="UP000281118">
    <property type="component" value="Unassembled WGS sequence"/>
</dbReference>
<evidence type="ECO:0000256" key="3">
    <source>
        <dbReference type="ARBA" id="ARBA00022448"/>
    </source>
</evidence>
<comment type="subcellular location">
    <subcellularLocation>
        <location evidence="1 8">Cell membrane</location>
        <topology evidence="1 8">Multi-pass membrane protein</topology>
    </subcellularLocation>
</comment>
<keyword evidence="6 8" id="KW-1133">Transmembrane helix</keyword>
<evidence type="ECO:0000313" key="10">
    <source>
        <dbReference type="Proteomes" id="UP000281118"/>
    </source>
</evidence>
<dbReference type="PANTHER" id="PTHR30269">
    <property type="entry name" value="TRANSMEMBRANE PROTEIN YFCA"/>
    <property type="match status" value="1"/>
</dbReference>
<dbReference type="AlphaFoldDB" id="A0A3S0Z2R0"/>
<evidence type="ECO:0000256" key="8">
    <source>
        <dbReference type="RuleBase" id="RU363041"/>
    </source>
</evidence>
<dbReference type="InterPro" id="IPR002781">
    <property type="entry name" value="TM_pro_TauE-like"/>
</dbReference>
<keyword evidence="4 8" id="KW-1003">Cell membrane</keyword>
<feature type="transmembrane region" description="Helical" evidence="8">
    <location>
        <begin position="186"/>
        <end position="204"/>
    </location>
</feature>
<comment type="caution">
    <text evidence="9">The sequence shown here is derived from an EMBL/GenBank/DDBJ whole genome shotgun (WGS) entry which is preliminary data.</text>
</comment>
<name>A0A3S0Z2R0_9BURK</name>
<feature type="transmembrane region" description="Helical" evidence="8">
    <location>
        <begin position="216"/>
        <end position="234"/>
    </location>
</feature>
<dbReference type="GO" id="GO:0005886">
    <property type="term" value="C:plasma membrane"/>
    <property type="evidence" value="ECO:0007669"/>
    <property type="project" value="UniProtKB-SubCell"/>
</dbReference>
<comment type="similarity">
    <text evidence="2 8">Belongs to the 4-toluene sulfonate uptake permease (TSUP) (TC 2.A.102) family.</text>
</comment>
<feature type="transmembrane region" description="Helical" evidence="8">
    <location>
        <begin position="72"/>
        <end position="92"/>
    </location>
</feature>
<feature type="transmembrane region" description="Helical" evidence="8">
    <location>
        <begin position="42"/>
        <end position="60"/>
    </location>
</feature>
<feature type="transmembrane region" description="Helical" evidence="8">
    <location>
        <begin position="162"/>
        <end position="180"/>
    </location>
</feature>
<feature type="transmembrane region" description="Helical" evidence="8">
    <location>
        <begin position="99"/>
        <end position="118"/>
    </location>
</feature>
<dbReference type="RefSeq" id="WP_126021599.1">
    <property type="nucleotide sequence ID" value="NZ_RXFT01000003.1"/>
</dbReference>
<keyword evidence="7 8" id="KW-0472">Membrane</keyword>
<dbReference type="PANTHER" id="PTHR30269:SF37">
    <property type="entry name" value="MEMBRANE TRANSPORTER PROTEIN"/>
    <property type="match status" value="1"/>
</dbReference>
<protein>
    <recommendedName>
        <fullName evidence="8">Probable membrane transporter protein</fullName>
    </recommendedName>
</protein>
<dbReference type="OrthoDB" id="5472127at2"/>
<dbReference type="Pfam" id="PF01925">
    <property type="entry name" value="TauE"/>
    <property type="match status" value="1"/>
</dbReference>
<evidence type="ECO:0000256" key="1">
    <source>
        <dbReference type="ARBA" id="ARBA00004651"/>
    </source>
</evidence>
<evidence type="ECO:0000256" key="4">
    <source>
        <dbReference type="ARBA" id="ARBA00022475"/>
    </source>
</evidence>
<sequence length="237" mass="24315">MSAQHLLLVSAAVLFAAFVQGATGVGFALIAAPVIGIVRPDLLPVCVLVLMLPLNFYVMWRERGAIDRVGAGWISGGRLLGTAGGLWVLAALSASHLSLFVGASTIAAALVTLLMPAFSPGRGAFVAAGLVTGVTETATGIGGPPLALVYQHQPAPSMRSTIALCFLVGELVSLVTLMAAGRIDGSQLQAAAQLLPALVVGAVLSRVVHRHINGRVLRVFVQVFAIVSGAALLLHSF</sequence>
<dbReference type="InterPro" id="IPR052017">
    <property type="entry name" value="TSUP"/>
</dbReference>
<proteinExistence type="inferred from homology"/>
<evidence type="ECO:0000313" key="9">
    <source>
        <dbReference type="EMBL" id="RUR67445.1"/>
    </source>
</evidence>
<feature type="transmembrane region" description="Helical" evidence="8">
    <location>
        <begin position="6"/>
        <end position="30"/>
    </location>
</feature>
<keyword evidence="5 8" id="KW-0812">Transmembrane</keyword>